<dbReference type="InterPro" id="IPR010732">
    <property type="entry name" value="T6SS_TssG-like"/>
</dbReference>
<name>A0A316F720_9GAMM</name>
<evidence type="ECO:0000313" key="2">
    <source>
        <dbReference type="Proteomes" id="UP000245790"/>
    </source>
</evidence>
<dbReference type="NCBIfam" id="TIGR03347">
    <property type="entry name" value="VI_chp_1"/>
    <property type="match status" value="1"/>
</dbReference>
<keyword evidence="2" id="KW-1185">Reference proteome</keyword>
<sequence>MAAPSWSKVSPVIQSLLDDAPQFDLYVALYYLETLWDANSSLEQGERKRIRVIPDESLAFPASDIKQCDLNLDKRRIELKVRFSGLFGVDSPLPQYFIEAAMGQKNDDSNDFNDESGERVREFLNIFNHHFYCLMYSAWKKYQPVLPGQGQQDYLNIRSALTSNRDLSSSALPLYGLTSHRVESAASVQVMLQYLVKNFTVSVDDQVEHWVESLGSGAIGSTDVGLGQGMTVGERMLVVGGKVHIHIGPMNSHECQSFLPGGHKASEIQDVLESYLKPSIDYELILLVKSESSPVQPLTGNGLQLGSTTWLGENPAMERRIKISRRQLKQQLPVNSSLVAKAA</sequence>
<comment type="caution">
    <text evidence="1">The sequence shown here is derived from an EMBL/GenBank/DDBJ whole genome shotgun (WGS) entry which is preliminary data.</text>
</comment>
<dbReference type="AlphaFoldDB" id="A0A316F720"/>
<organism evidence="1 2">
    <name type="scientific">Pleionea mediterranea</name>
    <dbReference type="NCBI Taxonomy" id="523701"/>
    <lineage>
        <taxon>Bacteria</taxon>
        <taxon>Pseudomonadati</taxon>
        <taxon>Pseudomonadota</taxon>
        <taxon>Gammaproteobacteria</taxon>
        <taxon>Oceanospirillales</taxon>
        <taxon>Pleioneaceae</taxon>
        <taxon>Pleionea</taxon>
    </lineage>
</organism>
<gene>
    <name evidence="1" type="ORF">C8D97_11810</name>
</gene>
<dbReference type="OrthoDB" id="1523296at2"/>
<evidence type="ECO:0000313" key="1">
    <source>
        <dbReference type="EMBL" id="PWK42541.1"/>
    </source>
</evidence>
<protein>
    <submittedName>
        <fullName evidence="1">Type VI secretion system protein ImpH</fullName>
    </submittedName>
</protein>
<proteinExistence type="predicted"/>
<dbReference type="Proteomes" id="UP000245790">
    <property type="component" value="Unassembled WGS sequence"/>
</dbReference>
<dbReference type="PANTHER" id="PTHR35564:SF4">
    <property type="entry name" value="CYTOPLASMIC PROTEIN"/>
    <property type="match status" value="1"/>
</dbReference>
<accession>A0A316F720</accession>
<dbReference type="PANTHER" id="PTHR35564">
    <property type="match status" value="1"/>
</dbReference>
<dbReference type="RefSeq" id="WP_109765110.1">
    <property type="nucleotide sequence ID" value="NZ_QGGU01000018.1"/>
</dbReference>
<dbReference type="Pfam" id="PF06996">
    <property type="entry name" value="T6SS_TssG"/>
    <property type="match status" value="1"/>
</dbReference>
<reference evidence="1 2" key="1">
    <citation type="submission" date="2018-05" db="EMBL/GenBank/DDBJ databases">
        <title>Genomic Encyclopedia of Type Strains, Phase IV (KMG-IV): sequencing the most valuable type-strain genomes for metagenomic binning, comparative biology and taxonomic classification.</title>
        <authorList>
            <person name="Goeker M."/>
        </authorList>
    </citation>
    <scope>NUCLEOTIDE SEQUENCE [LARGE SCALE GENOMIC DNA]</scope>
    <source>
        <strain evidence="1 2">DSM 25350</strain>
    </source>
</reference>
<dbReference type="EMBL" id="QGGU01000018">
    <property type="protein sequence ID" value="PWK42541.1"/>
    <property type="molecule type" value="Genomic_DNA"/>
</dbReference>